<accession>A0A087TRP4</accession>
<proteinExistence type="predicted"/>
<reference evidence="1 2" key="1">
    <citation type="submission" date="2013-11" db="EMBL/GenBank/DDBJ databases">
        <title>Genome sequencing of Stegodyphus mimosarum.</title>
        <authorList>
            <person name="Bechsgaard J."/>
        </authorList>
    </citation>
    <scope>NUCLEOTIDE SEQUENCE [LARGE SCALE GENOMIC DNA]</scope>
</reference>
<dbReference type="Proteomes" id="UP000054359">
    <property type="component" value="Unassembled WGS sequence"/>
</dbReference>
<evidence type="ECO:0000313" key="2">
    <source>
        <dbReference type="Proteomes" id="UP000054359"/>
    </source>
</evidence>
<gene>
    <name evidence="1" type="ORF">X975_07633</name>
</gene>
<dbReference type="EMBL" id="KK116437">
    <property type="protein sequence ID" value="KFM67783.1"/>
    <property type="molecule type" value="Genomic_DNA"/>
</dbReference>
<dbReference type="AlphaFoldDB" id="A0A087TRP4"/>
<keyword evidence="2" id="KW-1185">Reference proteome</keyword>
<sequence>MPVSKSYPVILKKLRFQLQFHHHLASKYEQYQLHLLKNEIKKKSAIFFLKVSVHRQSPF</sequence>
<feature type="non-terminal residue" evidence="1">
    <location>
        <position position="59"/>
    </location>
</feature>
<protein>
    <submittedName>
        <fullName evidence="1">Uncharacterized protein</fullName>
    </submittedName>
</protein>
<name>A0A087TRP4_STEMI</name>
<evidence type="ECO:0000313" key="1">
    <source>
        <dbReference type="EMBL" id="KFM67783.1"/>
    </source>
</evidence>
<organism evidence="1 2">
    <name type="scientific">Stegodyphus mimosarum</name>
    <name type="common">African social velvet spider</name>
    <dbReference type="NCBI Taxonomy" id="407821"/>
    <lineage>
        <taxon>Eukaryota</taxon>
        <taxon>Metazoa</taxon>
        <taxon>Ecdysozoa</taxon>
        <taxon>Arthropoda</taxon>
        <taxon>Chelicerata</taxon>
        <taxon>Arachnida</taxon>
        <taxon>Araneae</taxon>
        <taxon>Araneomorphae</taxon>
        <taxon>Entelegynae</taxon>
        <taxon>Eresoidea</taxon>
        <taxon>Eresidae</taxon>
        <taxon>Stegodyphus</taxon>
    </lineage>
</organism>